<proteinExistence type="predicted"/>
<keyword evidence="2" id="KW-1185">Reference proteome</keyword>
<dbReference type="InterPro" id="IPR011990">
    <property type="entry name" value="TPR-like_helical_dom_sf"/>
</dbReference>
<evidence type="ECO:0008006" key="3">
    <source>
        <dbReference type="Google" id="ProtNLM"/>
    </source>
</evidence>
<accession>A0A919W7A5</accession>
<name>A0A919W7A5_9ACTN</name>
<comment type="caution">
    <text evidence="1">The sequence shown here is derived from an EMBL/GenBank/DDBJ whole genome shotgun (WGS) entry which is preliminary data.</text>
</comment>
<dbReference type="Proteomes" id="UP000677082">
    <property type="component" value="Unassembled WGS sequence"/>
</dbReference>
<protein>
    <recommendedName>
        <fullName evidence="3">Tetratricopeptide repeat protein</fullName>
    </recommendedName>
</protein>
<gene>
    <name evidence="1" type="ORF">Ato02nite_064310</name>
</gene>
<evidence type="ECO:0000313" key="2">
    <source>
        <dbReference type="Proteomes" id="UP000677082"/>
    </source>
</evidence>
<dbReference type="AlphaFoldDB" id="A0A919W7A5"/>
<reference evidence="1 2" key="1">
    <citation type="submission" date="2021-03" db="EMBL/GenBank/DDBJ databases">
        <title>Whole genome shotgun sequence of Actinoplanes toevensis NBRC 105298.</title>
        <authorList>
            <person name="Komaki H."/>
            <person name="Tamura T."/>
        </authorList>
    </citation>
    <scope>NUCLEOTIDE SEQUENCE [LARGE SCALE GENOMIC DNA]</scope>
    <source>
        <strain evidence="1 2">NBRC 105298</strain>
    </source>
</reference>
<sequence length="260" mass="27996">MDEVVAAARELANAGRWERALALLDAAVVDPPERAALDLAAAEVALAGEWFAGSDAGERLAACGPESGWRLDFLRVQYDYFQLLHAEDELRLGPWGKDPAAIADLGRRAVALRERADDDNQRGWAEMCLGWIADNLRAERQVAPAHYEAALAVAGRDGLLAREALRHLGDHDYDDGDFDGARHRWERATELGAAAGAVPGTLSQQFLLAALHRRTGDEAGAQALATEVARWSAAIGATRLHARVTAFLAGADPLAEPEHD</sequence>
<organism evidence="1 2">
    <name type="scientific">Paractinoplanes toevensis</name>
    <dbReference type="NCBI Taxonomy" id="571911"/>
    <lineage>
        <taxon>Bacteria</taxon>
        <taxon>Bacillati</taxon>
        <taxon>Actinomycetota</taxon>
        <taxon>Actinomycetes</taxon>
        <taxon>Micromonosporales</taxon>
        <taxon>Micromonosporaceae</taxon>
        <taxon>Paractinoplanes</taxon>
    </lineage>
</organism>
<dbReference type="EMBL" id="BOQN01000084">
    <property type="protein sequence ID" value="GIM94638.1"/>
    <property type="molecule type" value="Genomic_DNA"/>
</dbReference>
<evidence type="ECO:0000313" key="1">
    <source>
        <dbReference type="EMBL" id="GIM94638.1"/>
    </source>
</evidence>
<dbReference type="SUPFAM" id="SSF48452">
    <property type="entry name" value="TPR-like"/>
    <property type="match status" value="1"/>
</dbReference>